<evidence type="ECO:0000256" key="3">
    <source>
        <dbReference type="ARBA" id="ARBA00022691"/>
    </source>
</evidence>
<keyword evidence="2" id="KW-0808">Transferase</keyword>
<sequence>MIILQHPSEGTKPLGSAVIASLTLNNCEIWQGENFSDDARFLKLLAEFQAAQCELALLFPSEQAQTLAQWQHGMDVSSLDQKTGTLARDKVLLVLDGTWKKAKKIWFLTPQLQALPQVCLTEPPQGEYLIRKSPRSDGLSTIEAIAYALQELGEKQAMCEQMLQVFRQMIAAQCAHMPADVLARYQSKG</sequence>
<evidence type="ECO:0000256" key="2">
    <source>
        <dbReference type="ARBA" id="ARBA00022679"/>
    </source>
</evidence>
<evidence type="ECO:0000313" key="7">
    <source>
        <dbReference type="EMBL" id="CAH0532931.1"/>
    </source>
</evidence>
<dbReference type="EC" id="2.5.1.25" evidence="1"/>
<evidence type="ECO:0000256" key="1">
    <source>
        <dbReference type="ARBA" id="ARBA00012386"/>
    </source>
</evidence>
<proteinExistence type="inferred from homology"/>
<dbReference type="InterPro" id="IPR039262">
    <property type="entry name" value="DTWD2/TAPT"/>
</dbReference>
<evidence type="ECO:0000256" key="4">
    <source>
        <dbReference type="ARBA" id="ARBA00022694"/>
    </source>
</evidence>
<name>A0ABN8DSI6_9VIBR</name>
<evidence type="ECO:0000313" key="8">
    <source>
        <dbReference type="Proteomes" id="UP000838672"/>
    </source>
</evidence>
<evidence type="ECO:0000259" key="6">
    <source>
        <dbReference type="SMART" id="SM01144"/>
    </source>
</evidence>
<comment type="similarity">
    <text evidence="5">Belongs to the TDD superfamily. DTWD2 family.</text>
</comment>
<keyword evidence="8" id="KW-1185">Reference proteome</keyword>
<dbReference type="PANTHER" id="PTHR21392:SF0">
    <property type="entry name" value="TRNA-URIDINE AMINOCARBOXYPROPYLTRANSFERASE 2"/>
    <property type="match status" value="1"/>
</dbReference>
<dbReference type="Pfam" id="PF03942">
    <property type="entry name" value="DTW"/>
    <property type="match status" value="1"/>
</dbReference>
<accession>A0ABN8DSI6</accession>
<reference evidence="7" key="1">
    <citation type="submission" date="2021-11" db="EMBL/GenBank/DDBJ databases">
        <authorList>
            <person name="Rodrigo-Torres L."/>
            <person name="Arahal R. D."/>
            <person name="Lucena T."/>
        </authorList>
    </citation>
    <scope>NUCLEOTIDE SEQUENCE</scope>
    <source>
        <strain evidence="7">CECT 7929</strain>
    </source>
</reference>
<dbReference type="SMART" id="SM01144">
    <property type="entry name" value="DTW"/>
    <property type="match status" value="1"/>
</dbReference>
<dbReference type="InterPro" id="IPR005636">
    <property type="entry name" value="DTW"/>
</dbReference>
<keyword evidence="3" id="KW-0949">S-adenosyl-L-methionine</keyword>
<evidence type="ECO:0000256" key="5">
    <source>
        <dbReference type="ARBA" id="ARBA00034489"/>
    </source>
</evidence>
<gene>
    <name evidence="7" type="ORF">VST7929_00780</name>
</gene>
<dbReference type="EMBL" id="CAKLDI010000001">
    <property type="protein sequence ID" value="CAH0532931.1"/>
    <property type="molecule type" value="Genomic_DNA"/>
</dbReference>
<dbReference type="Proteomes" id="UP000838672">
    <property type="component" value="Unassembled WGS sequence"/>
</dbReference>
<feature type="domain" description="DTW" evidence="6">
    <location>
        <begin position="1"/>
        <end position="178"/>
    </location>
</feature>
<keyword evidence="4" id="KW-0819">tRNA processing</keyword>
<dbReference type="PANTHER" id="PTHR21392">
    <property type="entry name" value="TRNA-URIDINE AMINOCARBOXYPROPYLTRANSFERASE 2"/>
    <property type="match status" value="1"/>
</dbReference>
<protein>
    <recommendedName>
        <fullName evidence="1">tRNA-uridine aminocarboxypropyltransferase</fullName>
        <ecNumber evidence="1">2.5.1.25</ecNumber>
    </recommendedName>
</protein>
<comment type="caution">
    <text evidence="7">The sequence shown here is derived from an EMBL/GenBank/DDBJ whole genome shotgun (WGS) entry which is preliminary data.</text>
</comment>
<organism evidence="7 8">
    <name type="scientific">Vibrio stylophorae</name>
    <dbReference type="NCBI Taxonomy" id="659351"/>
    <lineage>
        <taxon>Bacteria</taxon>
        <taxon>Pseudomonadati</taxon>
        <taxon>Pseudomonadota</taxon>
        <taxon>Gammaproteobacteria</taxon>
        <taxon>Vibrionales</taxon>
        <taxon>Vibrionaceae</taxon>
        <taxon>Vibrio</taxon>
    </lineage>
</organism>